<dbReference type="SMART" id="SM00448">
    <property type="entry name" value="REC"/>
    <property type="match status" value="1"/>
</dbReference>
<dbReference type="Pfam" id="PF00196">
    <property type="entry name" value="GerE"/>
    <property type="match status" value="1"/>
</dbReference>
<dbReference type="InterPro" id="IPR011006">
    <property type="entry name" value="CheY-like_superfamily"/>
</dbReference>
<evidence type="ECO:0000313" key="5">
    <source>
        <dbReference type="EMBL" id="MBF8184493.1"/>
    </source>
</evidence>
<organism evidence="5 6">
    <name type="scientific">Nonomuraea cypriaca</name>
    <dbReference type="NCBI Taxonomy" id="1187855"/>
    <lineage>
        <taxon>Bacteria</taxon>
        <taxon>Bacillati</taxon>
        <taxon>Actinomycetota</taxon>
        <taxon>Actinomycetes</taxon>
        <taxon>Streptosporangiales</taxon>
        <taxon>Streptosporangiaceae</taxon>
        <taxon>Nonomuraea</taxon>
    </lineage>
</organism>
<dbReference type="SUPFAM" id="SSF46894">
    <property type="entry name" value="C-terminal effector domain of the bipartite response regulators"/>
    <property type="match status" value="1"/>
</dbReference>
<keyword evidence="2" id="KW-0597">Phosphoprotein</keyword>
<feature type="domain" description="HTH luxR-type" evidence="3">
    <location>
        <begin position="149"/>
        <end position="214"/>
    </location>
</feature>
<dbReference type="Gene3D" id="3.40.50.2300">
    <property type="match status" value="1"/>
</dbReference>
<dbReference type="InterPro" id="IPR000792">
    <property type="entry name" value="Tscrpt_reg_LuxR_C"/>
</dbReference>
<dbReference type="PANTHER" id="PTHR43214:SF42">
    <property type="entry name" value="TRANSCRIPTIONAL REGULATORY PROTEIN DESR"/>
    <property type="match status" value="1"/>
</dbReference>
<dbReference type="GO" id="GO:0000160">
    <property type="term" value="P:phosphorelay signal transduction system"/>
    <property type="evidence" value="ECO:0007669"/>
    <property type="project" value="InterPro"/>
</dbReference>
<sequence>MAAVLVPGRGEGTLLSLKILLAEDVHMVRGALAALLDLEPDLTVVAQVGNGDQIVPVALATRPDVAIIDVDLPVLDGLSAAEELHTKLPTCRTLILTGLGRPGTLRRALSVSVSGFLLKDQPVARLAQAVREVAAGRRIVDPQLALTAWDVGEMPLSGREIQVLRLAASGAEAPEIAAAMHVSVGTVRNYLTKIVTKLNARNRVDAIRIATEAGWI</sequence>
<dbReference type="Proteomes" id="UP000605361">
    <property type="component" value="Unassembled WGS sequence"/>
</dbReference>
<dbReference type="PROSITE" id="PS50043">
    <property type="entry name" value="HTH_LUXR_2"/>
    <property type="match status" value="1"/>
</dbReference>
<evidence type="ECO:0000259" key="3">
    <source>
        <dbReference type="PROSITE" id="PS50043"/>
    </source>
</evidence>
<evidence type="ECO:0000259" key="4">
    <source>
        <dbReference type="PROSITE" id="PS50110"/>
    </source>
</evidence>
<dbReference type="GO" id="GO:0006355">
    <property type="term" value="P:regulation of DNA-templated transcription"/>
    <property type="evidence" value="ECO:0007669"/>
    <property type="project" value="InterPro"/>
</dbReference>
<reference evidence="5" key="1">
    <citation type="submission" date="2020-11" db="EMBL/GenBank/DDBJ databases">
        <title>Whole-genome analyses of Nonomuraea sp. K274.</title>
        <authorList>
            <person name="Veyisoglu A."/>
        </authorList>
    </citation>
    <scope>NUCLEOTIDE SEQUENCE</scope>
    <source>
        <strain evidence="5">K274</strain>
    </source>
</reference>
<evidence type="ECO:0000256" key="1">
    <source>
        <dbReference type="ARBA" id="ARBA00023125"/>
    </source>
</evidence>
<dbReference type="PROSITE" id="PS50110">
    <property type="entry name" value="RESPONSE_REGULATORY"/>
    <property type="match status" value="1"/>
</dbReference>
<dbReference type="Pfam" id="PF00072">
    <property type="entry name" value="Response_reg"/>
    <property type="match status" value="1"/>
</dbReference>
<keyword evidence="6" id="KW-1185">Reference proteome</keyword>
<dbReference type="PANTHER" id="PTHR43214">
    <property type="entry name" value="TWO-COMPONENT RESPONSE REGULATOR"/>
    <property type="match status" value="1"/>
</dbReference>
<dbReference type="AlphaFoldDB" id="A0A931EYW4"/>
<feature type="domain" description="Response regulatory" evidence="4">
    <location>
        <begin position="18"/>
        <end position="134"/>
    </location>
</feature>
<comment type="caution">
    <text evidence="5">The sequence shown here is derived from an EMBL/GenBank/DDBJ whole genome shotgun (WGS) entry which is preliminary data.</text>
</comment>
<keyword evidence="1" id="KW-0238">DNA-binding</keyword>
<dbReference type="CDD" id="cd06170">
    <property type="entry name" value="LuxR_C_like"/>
    <property type="match status" value="1"/>
</dbReference>
<evidence type="ECO:0000313" key="6">
    <source>
        <dbReference type="Proteomes" id="UP000605361"/>
    </source>
</evidence>
<dbReference type="SMART" id="SM00421">
    <property type="entry name" value="HTH_LUXR"/>
    <property type="match status" value="1"/>
</dbReference>
<protein>
    <submittedName>
        <fullName evidence="5">Response regulator transcription factor</fullName>
    </submittedName>
</protein>
<dbReference type="PRINTS" id="PR00038">
    <property type="entry name" value="HTHLUXR"/>
</dbReference>
<dbReference type="RefSeq" id="WP_195893484.1">
    <property type="nucleotide sequence ID" value="NZ_JADOGI010000003.1"/>
</dbReference>
<dbReference type="SUPFAM" id="SSF52172">
    <property type="entry name" value="CheY-like"/>
    <property type="match status" value="1"/>
</dbReference>
<feature type="modified residue" description="4-aspartylphosphate" evidence="2">
    <location>
        <position position="69"/>
    </location>
</feature>
<dbReference type="InterPro" id="IPR016032">
    <property type="entry name" value="Sig_transdc_resp-reg_C-effctor"/>
</dbReference>
<dbReference type="EMBL" id="JADOGI010000003">
    <property type="protein sequence ID" value="MBF8184493.1"/>
    <property type="molecule type" value="Genomic_DNA"/>
</dbReference>
<proteinExistence type="predicted"/>
<name>A0A931EYW4_9ACTN</name>
<dbReference type="GO" id="GO:0003677">
    <property type="term" value="F:DNA binding"/>
    <property type="evidence" value="ECO:0007669"/>
    <property type="project" value="UniProtKB-KW"/>
</dbReference>
<dbReference type="InterPro" id="IPR039420">
    <property type="entry name" value="WalR-like"/>
</dbReference>
<dbReference type="InterPro" id="IPR001789">
    <property type="entry name" value="Sig_transdc_resp-reg_receiver"/>
</dbReference>
<gene>
    <name evidence="5" type="ORF">ITP53_01775</name>
</gene>
<evidence type="ECO:0000256" key="2">
    <source>
        <dbReference type="PROSITE-ProRule" id="PRU00169"/>
    </source>
</evidence>
<accession>A0A931EYW4</accession>